<evidence type="ECO:0000256" key="1">
    <source>
        <dbReference type="ARBA" id="ARBA00009919"/>
    </source>
</evidence>
<accession>A0A1I5RU74</accession>
<evidence type="ECO:0000259" key="2">
    <source>
        <dbReference type="Pfam" id="PF00899"/>
    </source>
</evidence>
<dbReference type="Pfam" id="PF00899">
    <property type="entry name" value="ThiF"/>
    <property type="match status" value="1"/>
</dbReference>
<dbReference type="InterPro" id="IPR045886">
    <property type="entry name" value="ThiF/MoeB/HesA"/>
</dbReference>
<dbReference type="InterPro" id="IPR000594">
    <property type="entry name" value="ThiF_NAD_FAD-bd"/>
</dbReference>
<sequence length="263" mass="28573">MNFPPLSDDAFDRYSRQIMLADWGEKSQQKLAVAKVLIVGCGGLGTVAGLYLAGAGVGHLVLADDDDVESSNLPRQVAYRETDVGTPKAKALSAQLSALNHRIHCRPVERRLSGKSLSLEVSLADLVLDCSDNLETRQAINEACFTSKTPLISGAAIGWNGQLMVFDFARAKTPCYHCLFPAKHDETTRNCQSAGVIGPVVGVIGNFQALVALQYLTQPEKPATRFYHLDGLTLSWQMMHVPQDPACTVCQVQKKAVINEYLA</sequence>
<dbReference type="OrthoDB" id="9804286at2"/>
<dbReference type="PANTHER" id="PTHR10953">
    <property type="entry name" value="UBIQUITIN-ACTIVATING ENZYME E1"/>
    <property type="match status" value="1"/>
</dbReference>
<dbReference type="Proteomes" id="UP000182692">
    <property type="component" value="Unassembled WGS sequence"/>
</dbReference>
<dbReference type="PANTHER" id="PTHR10953:SF240">
    <property type="entry name" value="SULFUR CARRIER PROTEIN THIS ADENYLYLTRANSFERASE"/>
    <property type="match status" value="1"/>
</dbReference>
<gene>
    <name evidence="3" type="ORF">SAMN03084138_02642</name>
</gene>
<feature type="domain" description="THIF-type NAD/FAD binding fold" evidence="2">
    <location>
        <begin position="14"/>
        <end position="248"/>
    </location>
</feature>
<dbReference type="GO" id="GO:0004792">
    <property type="term" value="F:thiosulfate-cyanide sulfurtransferase activity"/>
    <property type="evidence" value="ECO:0007669"/>
    <property type="project" value="TreeGrafter"/>
</dbReference>
<organism evidence="3 4">
    <name type="scientific">Enterovibrio norvegicus DSM 15893</name>
    <dbReference type="NCBI Taxonomy" id="1121869"/>
    <lineage>
        <taxon>Bacteria</taxon>
        <taxon>Pseudomonadati</taxon>
        <taxon>Pseudomonadota</taxon>
        <taxon>Gammaproteobacteria</taxon>
        <taxon>Vibrionales</taxon>
        <taxon>Vibrionaceae</taxon>
        <taxon>Enterovibrio</taxon>
    </lineage>
</organism>
<keyword evidence="3" id="KW-0808">Transferase</keyword>
<dbReference type="InterPro" id="IPR035985">
    <property type="entry name" value="Ubiquitin-activating_enz"/>
</dbReference>
<evidence type="ECO:0000313" key="3">
    <source>
        <dbReference type="EMBL" id="SFP61821.1"/>
    </source>
</evidence>
<protein>
    <submittedName>
        <fullName evidence="3">Sulfur carrier protein ThiS adenylyltransferase</fullName>
    </submittedName>
</protein>
<comment type="similarity">
    <text evidence="1">Belongs to the HesA/MoeB/ThiF family.</text>
</comment>
<dbReference type="GO" id="GO:0008641">
    <property type="term" value="F:ubiquitin-like modifier activating enzyme activity"/>
    <property type="evidence" value="ECO:0007669"/>
    <property type="project" value="InterPro"/>
</dbReference>
<reference evidence="3 4" key="1">
    <citation type="submission" date="2016-10" db="EMBL/GenBank/DDBJ databases">
        <authorList>
            <person name="de Groot N.N."/>
        </authorList>
    </citation>
    <scope>NUCLEOTIDE SEQUENCE [LARGE SCALE GENOMIC DNA]</scope>
    <source>
        <strain evidence="3 4">DSM 15893</strain>
    </source>
</reference>
<proteinExistence type="inferred from homology"/>
<dbReference type="GO" id="GO:0005829">
    <property type="term" value="C:cytosol"/>
    <property type="evidence" value="ECO:0007669"/>
    <property type="project" value="TreeGrafter"/>
</dbReference>
<dbReference type="GO" id="GO:0016779">
    <property type="term" value="F:nucleotidyltransferase activity"/>
    <property type="evidence" value="ECO:0007669"/>
    <property type="project" value="UniProtKB-KW"/>
</dbReference>
<dbReference type="AlphaFoldDB" id="A0A1I5RU74"/>
<dbReference type="SUPFAM" id="SSF69572">
    <property type="entry name" value="Activating enzymes of the ubiquitin-like proteins"/>
    <property type="match status" value="1"/>
</dbReference>
<dbReference type="CDD" id="cd00757">
    <property type="entry name" value="ThiF_MoeB_HesA_family"/>
    <property type="match status" value="1"/>
</dbReference>
<name>A0A1I5RU74_9GAMM</name>
<dbReference type="RefSeq" id="WP_074927248.1">
    <property type="nucleotide sequence ID" value="NZ_FOWR01000019.1"/>
</dbReference>
<dbReference type="STRING" id="1121869.SAMN03084138_02642"/>
<dbReference type="Gene3D" id="3.40.50.720">
    <property type="entry name" value="NAD(P)-binding Rossmann-like Domain"/>
    <property type="match status" value="1"/>
</dbReference>
<dbReference type="GO" id="GO:0008146">
    <property type="term" value="F:sulfotransferase activity"/>
    <property type="evidence" value="ECO:0007669"/>
    <property type="project" value="TreeGrafter"/>
</dbReference>
<dbReference type="GeneID" id="35870761"/>
<evidence type="ECO:0000313" key="4">
    <source>
        <dbReference type="Proteomes" id="UP000182692"/>
    </source>
</evidence>
<dbReference type="EMBL" id="FOWR01000019">
    <property type="protein sequence ID" value="SFP61821.1"/>
    <property type="molecule type" value="Genomic_DNA"/>
</dbReference>
<dbReference type="FunFam" id="3.40.50.720:FF:000080">
    <property type="entry name" value="Thiazole biosynthesis adenylyltransferase ThiF"/>
    <property type="match status" value="1"/>
</dbReference>
<keyword evidence="3" id="KW-0548">Nucleotidyltransferase</keyword>